<sequence>MAQLFKAGRLTVGYVSKWAYMPLPAFQPILKQQDIPLDSQDEVK</sequence>
<dbReference type="AlphaFoldDB" id="A0A9P1P1X5"/>
<protein>
    <submittedName>
        <fullName evidence="1">Uncharacterized protein</fullName>
    </submittedName>
</protein>
<dbReference type="RefSeq" id="WP_008056319.1">
    <property type="nucleotide sequence ID" value="NZ_FO818640.1"/>
</dbReference>
<dbReference type="EMBL" id="FO818640">
    <property type="protein sequence ID" value="CDM98452.1"/>
    <property type="molecule type" value="Genomic_DNA"/>
</dbReference>
<gene>
    <name evidence="1" type="ORF">ARTHRO_61053</name>
</gene>
<name>A0A9P1P1X5_9CYAN</name>
<evidence type="ECO:0000313" key="2">
    <source>
        <dbReference type="Proteomes" id="UP000032946"/>
    </source>
</evidence>
<accession>A0A9P1P1X5</accession>
<dbReference type="Proteomes" id="UP000032946">
    <property type="component" value="Chromosome"/>
</dbReference>
<organism evidence="1 2">
    <name type="scientific">Limnospira indica PCC 8005</name>
    <dbReference type="NCBI Taxonomy" id="376219"/>
    <lineage>
        <taxon>Bacteria</taxon>
        <taxon>Bacillati</taxon>
        <taxon>Cyanobacteriota</taxon>
        <taxon>Cyanophyceae</taxon>
        <taxon>Oscillatoriophycideae</taxon>
        <taxon>Oscillatoriales</taxon>
        <taxon>Sirenicapillariaceae</taxon>
        <taxon>Limnospira</taxon>
    </lineage>
</organism>
<reference evidence="1 2" key="1">
    <citation type="submission" date="2014-02" db="EMBL/GenBank/DDBJ databases">
        <authorList>
            <person name="Genoscope - CEA"/>
        </authorList>
    </citation>
    <scope>NUCLEOTIDE SEQUENCE [LARGE SCALE GENOMIC DNA]</scope>
    <source>
        <strain evidence="1 2">PCC 8005</strain>
    </source>
</reference>
<keyword evidence="2" id="KW-1185">Reference proteome</keyword>
<proteinExistence type="predicted"/>
<evidence type="ECO:0000313" key="1">
    <source>
        <dbReference type="EMBL" id="CDM98452.1"/>
    </source>
</evidence>